<evidence type="ECO:0000313" key="2">
    <source>
        <dbReference type="Proteomes" id="UP000641514"/>
    </source>
</evidence>
<comment type="caution">
    <text evidence="1">The sequence shown here is derived from an EMBL/GenBank/DDBJ whole genome shotgun (WGS) entry which is preliminary data.</text>
</comment>
<reference evidence="1" key="1">
    <citation type="journal article" date="2014" name="Int. J. Syst. Evol. Microbiol.">
        <title>Complete genome sequence of Corynebacterium casei LMG S-19264T (=DSM 44701T), isolated from a smear-ripened cheese.</title>
        <authorList>
            <consortium name="US DOE Joint Genome Institute (JGI-PGF)"/>
            <person name="Walter F."/>
            <person name="Albersmeier A."/>
            <person name="Kalinowski J."/>
            <person name="Ruckert C."/>
        </authorList>
    </citation>
    <scope>NUCLEOTIDE SEQUENCE</scope>
    <source>
        <strain evidence="1">CGMCC 1.15478</strain>
    </source>
</reference>
<reference evidence="1" key="2">
    <citation type="submission" date="2020-09" db="EMBL/GenBank/DDBJ databases">
        <authorList>
            <person name="Sun Q."/>
            <person name="Zhou Y."/>
        </authorList>
    </citation>
    <scope>NUCLEOTIDE SEQUENCE</scope>
    <source>
        <strain evidence="1">CGMCC 1.15478</strain>
    </source>
</reference>
<evidence type="ECO:0000313" key="1">
    <source>
        <dbReference type="EMBL" id="GGC52773.1"/>
    </source>
</evidence>
<sequence length="77" mass="8675">MLEQILTALIGDSAYYAEMGDFFAGLGDFYAGQAELIGVIRGDHELTQEWDADLGQWVNVDQYFAQPVMPWDVFARP</sequence>
<gene>
    <name evidence="1" type="ORF">GCM10011410_01360</name>
</gene>
<dbReference type="Proteomes" id="UP000641514">
    <property type="component" value="Unassembled WGS sequence"/>
</dbReference>
<proteinExistence type="predicted"/>
<accession>A0A916TYM4</accession>
<organism evidence="1 2">
    <name type="scientific">Hoyosella rhizosphaerae</name>
    <dbReference type="NCBI Taxonomy" id="1755582"/>
    <lineage>
        <taxon>Bacteria</taxon>
        <taxon>Bacillati</taxon>
        <taxon>Actinomycetota</taxon>
        <taxon>Actinomycetes</taxon>
        <taxon>Mycobacteriales</taxon>
        <taxon>Hoyosellaceae</taxon>
        <taxon>Hoyosella</taxon>
    </lineage>
</organism>
<name>A0A916TYM4_9ACTN</name>
<protein>
    <submittedName>
        <fullName evidence="1">Uncharacterized protein</fullName>
    </submittedName>
</protein>
<dbReference type="EMBL" id="BMJH01000001">
    <property type="protein sequence ID" value="GGC52773.1"/>
    <property type="molecule type" value="Genomic_DNA"/>
</dbReference>
<keyword evidence="2" id="KW-1185">Reference proteome</keyword>
<dbReference type="AlphaFoldDB" id="A0A916TYM4"/>
<dbReference type="RefSeq" id="WP_188669715.1">
    <property type="nucleotide sequence ID" value="NZ_BMJH01000001.1"/>
</dbReference>